<dbReference type="OrthoDB" id="6196761at2"/>
<name>A0A1C3JPK7_9GAMM</name>
<keyword evidence="1" id="KW-0472">Membrane</keyword>
<dbReference type="RefSeq" id="WP_067033518.1">
    <property type="nucleotide sequence ID" value="NZ_CP187511.1"/>
</dbReference>
<accession>A0A1C3JPK7</accession>
<feature type="transmembrane region" description="Helical" evidence="1">
    <location>
        <begin position="22"/>
        <end position="39"/>
    </location>
</feature>
<keyword evidence="1" id="KW-0812">Transmembrane</keyword>
<evidence type="ECO:0000256" key="1">
    <source>
        <dbReference type="SAM" id="Phobius"/>
    </source>
</evidence>
<protein>
    <recommendedName>
        <fullName evidence="6">DUF3392 domain-containing protein</fullName>
    </recommendedName>
</protein>
<gene>
    <name evidence="2" type="ORF">MGA5115_01233</name>
    <name evidence="3" type="ORF">MGA5116_00032</name>
</gene>
<dbReference type="EMBL" id="FLRA01000008">
    <property type="protein sequence ID" value="SBT17143.1"/>
    <property type="molecule type" value="Genomic_DNA"/>
</dbReference>
<dbReference type="Proteomes" id="UP000092871">
    <property type="component" value="Unassembled WGS sequence"/>
</dbReference>
<evidence type="ECO:0000313" key="3">
    <source>
        <dbReference type="EMBL" id="SBT19478.1"/>
    </source>
</evidence>
<evidence type="ECO:0000313" key="2">
    <source>
        <dbReference type="EMBL" id="SBT17143.1"/>
    </source>
</evidence>
<dbReference type="EMBL" id="FLRB01000001">
    <property type="protein sequence ID" value="SBT19478.1"/>
    <property type="molecule type" value="Genomic_DNA"/>
</dbReference>
<feature type="transmembrane region" description="Helical" evidence="1">
    <location>
        <begin position="78"/>
        <end position="104"/>
    </location>
</feature>
<reference evidence="3 4" key="1">
    <citation type="submission" date="2016-06" db="EMBL/GenBank/DDBJ databases">
        <authorList>
            <person name="Rodrigo-Torres L."/>
            <person name="Arahal D.R."/>
        </authorList>
    </citation>
    <scope>NUCLEOTIDE SEQUENCE [LARGE SCALE GENOMIC DNA]</scope>
    <source>
        <strain evidence="3 4">CECT 5116</strain>
    </source>
</reference>
<evidence type="ECO:0000313" key="5">
    <source>
        <dbReference type="Proteomes" id="UP000092871"/>
    </source>
</evidence>
<proteinExistence type="predicted"/>
<reference evidence="2 5" key="2">
    <citation type="submission" date="2016-06" db="EMBL/GenBank/DDBJ databases">
        <authorList>
            <person name="Kjaerup R.B."/>
            <person name="Dalgaard T.S."/>
            <person name="Juul-Madsen H.R."/>
        </authorList>
    </citation>
    <scope>NUCLEOTIDE SEQUENCE [LARGE SCALE GENOMIC DNA]</scope>
    <source>
        <strain evidence="2 5">CECT 5115</strain>
    </source>
</reference>
<feature type="transmembrane region" description="Helical" evidence="1">
    <location>
        <begin position="51"/>
        <end position="72"/>
    </location>
</feature>
<dbReference type="Pfam" id="PF11872">
    <property type="entry name" value="DUF3392"/>
    <property type="match status" value="1"/>
</dbReference>
<keyword evidence="4" id="KW-1185">Reference proteome</keyword>
<keyword evidence="1" id="KW-1133">Transmembrane helix</keyword>
<sequence length="110" mass="12636">MDLLLSFNLDIARKLSPHLHDISLALVATMLVIFGDHVNRTLKRAVSNWMFLARITAFVLMCTFGYGLLTLWGQPLVYWLLTHLAPMFRPSVILVCFVFLGVLAERKRYL</sequence>
<dbReference type="Proteomes" id="UP000092840">
    <property type="component" value="Unassembled WGS sequence"/>
</dbReference>
<dbReference type="AlphaFoldDB" id="A0A1C3JPK7"/>
<dbReference type="InterPro" id="IPR021813">
    <property type="entry name" value="DUF3392"/>
</dbReference>
<evidence type="ECO:0008006" key="6">
    <source>
        <dbReference type="Google" id="ProtNLM"/>
    </source>
</evidence>
<organism evidence="2 5">
    <name type="scientific">Marinomonas gallaica</name>
    <dbReference type="NCBI Taxonomy" id="1806667"/>
    <lineage>
        <taxon>Bacteria</taxon>
        <taxon>Pseudomonadati</taxon>
        <taxon>Pseudomonadota</taxon>
        <taxon>Gammaproteobacteria</taxon>
        <taxon>Oceanospirillales</taxon>
        <taxon>Oceanospirillaceae</taxon>
        <taxon>Marinomonas</taxon>
    </lineage>
</organism>
<evidence type="ECO:0000313" key="4">
    <source>
        <dbReference type="Proteomes" id="UP000092840"/>
    </source>
</evidence>